<evidence type="ECO:0000259" key="2">
    <source>
        <dbReference type="Pfam" id="PF11127"/>
    </source>
</evidence>
<sequence length="62" mass="6717">MTCNIGKTERILRVIVGLIITSLAFVGPQSPWAYLGLVPVLTGLLGWCPPYAMLGINTCKKK</sequence>
<evidence type="ECO:0000313" key="3">
    <source>
        <dbReference type="EMBL" id="PXX80323.1"/>
    </source>
</evidence>
<feature type="domain" description="Inner membrane protein YgaP-like transmembrane" evidence="2">
    <location>
        <begin position="1"/>
        <end position="62"/>
    </location>
</feature>
<reference evidence="3 4" key="1">
    <citation type="submission" date="2018-05" db="EMBL/GenBank/DDBJ databases">
        <title>Genomic Encyclopedia of Type Strains, Phase IV (KMG-IV): sequencing the most valuable type-strain genomes for metagenomic binning, comparative biology and taxonomic classification.</title>
        <authorList>
            <person name="Goeker M."/>
        </authorList>
    </citation>
    <scope>NUCLEOTIDE SEQUENCE [LARGE SCALE GENOMIC DNA]</scope>
    <source>
        <strain evidence="3 4">DSM 29661</strain>
    </source>
</reference>
<comment type="caution">
    <text evidence="3">The sequence shown here is derived from an EMBL/GenBank/DDBJ whole genome shotgun (WGS) entry which is preliminary data.</text>
</comment>
<name>A0A318L4D2_9NEIS</name>
<keyword evidence="1" id="KW-0472">Membrane</keyword>
<proteinExistence type="predicted"/>
<feature type="transmembrane region" description="Helical" evidence="1">
    <location>
        <begin position="34"/>
        <end position="54"/>
    </location>
</feature>
<organism evidence="3 4">
    <name type="scientific">Rivihabitans pingtungensis</name>
    <dbReference type="NCBI Taxonomy" id="1054498"/>
    <lineage>
        <taxon>Bacteria</taxon>
        <taxon>Pseudomonadati</taxon>
        <taxon>Pseudomonadota</taxon>
        <taxon>Betaproteobacteria</taxon>
        <taxon>Neisseriales</taxon>
        <taxon>Aquaspirillaceae</taxon>
        <taxon>Rivihabitans</taxon>
    </lineage>
</organism>
<accession>A0A318L4D2</accession>
<dbReference type="Proteomes" id="UP000247555">
    <property type="component" value="Unassembled WGS sequence"/>
</dbReference>
<keyword evidence="1" id="KW-0812">Transmembrane</keyword>
<keyword evidence="1" id="KW-1133">Transmembrane helix</keyword>
<dbReference type="RefSeq" id="WP_110390013.1">
    <property type="nucleotide sequence ID" value="NZ_CALCOA010000127.1"/>
</dbReference>
<dbReference type="EMBL" id="QJKI01000004">
    <property type="protein sequence ID" value="PXX80323.1"/>
    <property type="molecule type" value="Genomic_DNA"/>
</dbReference>
<protein>
    <recommendedName>
        <fullName evidence="2">Inner membrane protein YgaP-like transmembrane domain-containing protein</fullName>
    </recommendedName>
</protein>
<evidence type="ECO:0000313" key="4">
    <source>
        <dbReference type="Proteomes" id="UP000247555"/>
    </source>
</evidence>
<dbReference type="Pfam" id="PF11127">
    <property type="entry name" value="YgaP-like_TM"/>
    <property type="match status" value="1"/>
</dbReference>
<dbReference type="AlphaFoldDB" id="A0A318L4D2"/>
<dbReference type="InterPro" id="IPR021309">
    <property type="entry name" value="YgaP-like_TM"/>
</dbReference>
<feature type="transmembrane region" description="Helical" evidence="1">
    <location>
        <begin position="12"/>
        <end position="28"/>
    </location>
</feature>
<keyword evidence="4" id="KW-1185">Reference proteome</keyword>
<gene>
    <name evidence="3" type="ORF">DFR34_10497</name>
</gene>
<dbReference type="OrthoDB" id="9804804at2"/>
<evidence type="ECO:0000256" key="1">
    <source>
        <dbReference type="SAM" id="Phobius"/>
    </source>
</evidence>